<evidence type="ECO:0000256" key="1">
    <source>
        <dbReference type="SAM" id="Coils"/>
    </source>
</evidence>
<name>A0A2J6S471_HYAVF</name>
<dbReference type="EMBL" id="KZ613940">
    <property type="protein sequence ID" value="PMD45566.1"/>
    <property type="molecule type" value="Genomic_DNA"/>
</dbReference>
<feature type="compositionally biased region" description="Polar residues" evidence="2">
    <location>
        <begin position="363"/>
        <end position="385"/>
    </location>
</feature>
<feature type="compositionally biased region" description="Polar residues" evidence="2">
    <location>
        <begin position="657"/>
        <end position="675"/>
    </location>
</feature>
<feature type="region of interest" description="Disordered" evidence="2">
    <location>
        <begin position="160"/>
        <end position="179"/>
    </location>
</feature>
<reference evidence="3 4" key="1">
    <citation type="submission" date="2016-04" db="EMBL/GenBank/DDBJ databases">
        <title>A degradative enzymes factory behind the ericoid mycorrhizal symbiosis.</title>
        <authorList>
            <consortium name="DOE Joint Genome Institute"/>
            <person name="Martino E."/>
            <person name="Morin E."/>
            <person name="Grelet G."/>
            <person name="Kuo A."/>
            <person name="Kohler A."/>
            <person name="Daghino S."/>
            <person name="Barry K."/>
            <person name="Choi C."/>
            <person name="Cichocki N."/>
            <person name="Clum A."/>
            <person name="Copeland A."/>
            <person name="Hainaut M."/>
            <person name="Haridas S."/>
            <person name="Labutti K."/>
            <person name="Lindquist E."/>
            <person name="Lipzen A."/>
            <person name="Khouja H.-R."/>
            <person name="Murat C."/>
            <person name="Ohm R."/>
            <person name="Olson A."/>
            <person name="Spatafora J."/>
            <person name="Veneault-Fourrey C."/>
            <person name="Henrissat B."/>
            <person name="Grigoriev I."/>
            <person name="Martin F."/>
            <person name="Perotto S."/>
        </authorList>
    </citation>
    <scope>NUCLEOTIDE SEQUENCE [LARGE SCALE GENOMIC DNA]</scope>
    <source>
        <strain evidence="3 4">F</strain>
    </source>
</reference>
<feature type="region of interest" description="Disordered" evidence="2">
    <location>
        <begin position="569"/>
        <end position="607"/>
    </location>
</feature>
<keyword evidence="1" id="KW-0175">Coiled coil</keyword>
<feature type="region of interest" description="Disordered" evidence="2">
    <location>
        <begin position="657"/>
        <end position="679"/>
    </location>
</feature>
<evidence type="ECO:0000313" key="3">
    <source>
        <dbReference type="EMBL" id="PMD45566.1"/>
    </source>
</evidence>
<evidence type="ECO:0000313" key="4">
    <source>
        <dbReference type="Proteomes" id="UP000235786"/>
    </source>
</evidence>
<organism evidence="3 4">
    <name type="scientific">Hyaloscypha variabilis (strain UAMH 11265 / GT02V1 / F)</name>
    <name type="common">Meliniomyces variabilis</name>
    <dbReference type="NCBI Taxonomy" id="1149755"/>
    <lineage>
        <taxon>Eukaryota</taxon>
        <taxon>Fungi</taxon>
        <taxon>Dikarya</taxon>
        <taxon>Ascomycota</taxon>
        <taxon>Pezizomycotina</taxon>
        <taxon>Leotiomycetes</taxon>
        <taxon>Helotiales</taxon>
        <taxon>Hyaloscyphaceae</taxon>
        <taxon>Hyaloscypha</taxon>
        <taxon>Hyaloscypha variabilis</taxon>
    </lineage>
</organism>
<evidence type="ECO:0000256" key="2">
    <source>
        <dbReference type="SAM" id="MobiDB-lite"/>
    </source>
</evidence>
<feature type="compositionally biased region" description="Low complexity" evidence="2">
    <location>
        <begin position="589"/>
        <end position="606"/>
    </location>
</feature>
<protein>
    <submittedName>
        <fullName evidence="3">Uncharacterized protein</fullName>
    </submittedName>
</protein>
<gene>
    <name evidence="3" type="ORF">L207DRAFT_257618</name>
</gene>
<dbReference type="AlphaFoldDB" id="A0A2J6S471"/>
<sequence length="753" mass="83010">MSSSVPTAVAREYTYNTNAFTLDEAIYSILGQGLKYKEWPAALEKHGHSWQACLEKIIIKKEWEFFRQEIQDMRQEGEISNCARGQSNSLNSIVKRLKGKPVAGLPECKEERRKQGRLISKDAKAGTLRNYVKIWDREDGSKTASPLVDTQTYQLPIQSSPSSAIGGPQINPPTQGGTPRALPRENMMGLQVGSLPGPQFGSEMATHTSPPNRDGSMHYSLPYGNLSPFSQGLPSNCIDPLLLALRNGIQNSDTESYQNIQFTRNSTGLRQTEFHMEDTARASSKANGNIANPRAGFVGQSVEVVPVDASSTEYTTEVNPELQKTWEEFIIQPPASPSYEEGTFYDPRQAIVMEDPLFQQETFAQNSTESQDSIETSSKSDSLTPTRPDRKRRRRARRGTSSSSSGYSIIAAQRFPGNAAPREDCLMIDTVLTELASDPAFSRMSTSGSELETCQFNGSLAFEPADNLEKERMDHQQTREILESLRREHQVAEARILELQDQVSKLQILNKRTVQYYERMVHDLISGTIIQQADVKGQRPSSQKPGTNLLVDNAEDEKEQYARQLRTTFSPSKNPRPLSLVQGTGTPGTATISTPSRSPISSQHSPIPRRKLPIAIGAGLSIRCGCGSSANSRSSNTRINSPIVPSHDSAALCPTNCTSQSRPGSTHSTETNNGNAIAKNDPNIFRQFRHKISNGFLKCHNEKKGSTALPVPTLSAPAASLPLHREAARFIRDEEKRLTDDSGYGSLNLQSIP</sequence>
<feature type="compositionally biased region" description="Basic residues" evidence="2">
    <location>
        <begin position="389"/>
        <end position="398"/>
    </location>
</feature>
<keyword evidence="4" id="KW-1185">Reference proteome</keyword>
<proteinExistence type="predicted"/>
<feature type="coiled-coil region" evidence="1">
    <location>
        <begin position="465"/>
        <end position="509"/>
    </location>
</feature>
<feature type="region of interest" description="Disordered" evidence="2">
    <location>
        <begin position="363"/>
        <end position="409"/>
    </location>
</feature>
<dbReference type="Proteomes" id="UP000235786">
    <property type="component" value="Unassembled WGS sequence"/>
</dbReference>
<accession>A0A2J6S471</accession>